<evidence type="ECO:0000256" key="1">
    <source>
        <dbReference type="SAM" id="Phobius"/>
    </source>
</evidence>
<feature type="transmembrane region" description="Helical" evidence="1">
    <location>
        <begin position="44"/>
        <end position="64"/>
    </location>
</feature>
<keyword evidence="1" id="KW-0812">Transmembrane</keyword>
<keyword evidence="1" id="KW-0472">Membrane</keyword>
<feature type="transmembrane region" description="Helical" evidence="1">
    <location>
        <begin position="20"/>
        <end position="38"/>
    </location>
</feature>
<accession>A0A6J4R9F9</accession>
<dbReference type="AlphaFoldDB" id="A0A6J4R9F9"/>
<feature type="transmembrane region" description="Helical" evidence="1">
    <location>
        <begin position="76"/>
        <end position="97"/>
    </location>
</feature>
<protein>
    <submittedName>
        <fullName evidence="2">Uncharacterized protein</fullName>
    </submittedName>
</protein>
<keyword evidence="1" id="KW-1133">Transmembrane helix</keyword>
<sequence>MTGRGTIGLRRLLPRTRRSWVVVILGVLTFFALDLLALRGSDLALDLLIFLSGMLAGLAAARLATYPFRSRVGESGIGRTVGLLAGFVAVFVIIFGGTALAGIPPYPTAEGGDVGNLIYGLALGFLVGVPGGLVPAESRETRPSPAPDLRVAAVILTTVVGLFGLLFMLFLLLEFAIVPLIRTLAA</sequence>
<organism evidence="2">
    <name type="scientific">uncultured Rubrobacteraceae bacterium</name>
    <dbReference type="NCBI Taxonomy" id="349277"/>
    <lineage>
        <taxon>Bacteria</taxon>
        <taxon>Bacillati</taxon>
        <taxon>Actinomycetota</taxon>
        <taxon>Rubrobacteria</taxon>
        <taxon>Rubrobacterales</taxon>
        <taxon>Rubrobacteraceae</taxon>
        <taxon>environmental samples</taxon>
    </lineage>
</organism>
<feature type="transmembrane region" description="Helical" evidence="1">
    <location>
        <begin position="117"/>
        <end position="136"/>
    </location>
</feature>
<name>A0A6J4R9F9_9ACTN</name>
<feature type="transmembrane region" description="Helical" evidence="1">
    <location>
        <begin position="148"/>
        <end position="181"/>
    </location>
</feature>
<evidence type="ECO:0000313" key="2">
    <source>
        <dbReference type="EMBL" id="CAA9467905.1"/>
    </source>
</evidence>
<proteinExistence type="predicted"/>
<dbReference type="EMBL" id="CADCVM010000033">
    <property type="protein sequence ID" value="CAA9467905.1"/>
    <property type="molecule type" value="Genomic_DNA"/>
</dbReference>
<gene>
    <name evidence="2" type="ORF">AVDCRST_MAG05-252</name>
</gene>
<reference evidence="2" key="1">
    <citation type="submission" date="2020-02" db="EMBL/GenBank/DDBJ databases">
        <authorList>
            <person name="Meier V. D."/>
        </authorList>
    </citation>
    <scope>NUCLEOTIDE SEQUENCE</scope>
    <source>
        <strain evidence="2">AVDCRST_MAG05</strain>
    </source>
</reference>